<keyword evidence="2" id="KW-1185">Reference proteome</keyword>
<dbReference type="Gramene" id="Zm00001eb211180_T003">
    <property type="protein sequence ID" value="Zm00001eb211180_P003"/>
    <property type="gene ID" value="Zm00001eb211180"/>
</dbReference>
<reference evidence="1" key="2">
    <citation type="submission" date="2019-07" db="EMBL/GenBank/DDBJ databases">
        <authorList>
            <person name="Seetharam A."/>
            <person name="Woodhouse M."/>
            <person name="Cannon E."/>
        </authorList>
    </citation>
    <scope>NUCLEOTIDE SEQUENCE [LARGE SCALE GENOMIC DNA]</scope>
    <source>
        <strain evidence="1">cv. B73</strain>
    </source>
</reference>
<dbReference type="GeneID" id="103625734"/>
<evidence type="ECO:0000313" key="1">
    <source>
        <dbReference type="EnsemblPlants" id="Zm00001eb211180_P003"/>
    </source>
</evidence>
<dbReference type="EnsemblPlants" id="Zm00001eb211180_T001">
    <property type="protein sequence ID" value="Zm00001eb211180_P001"/>
    <property type="gene ID" value="Zm00001eb211180"/>
</dbReference>
<reference evidence="1" key="3">
    <citation type="submission" date="2021-05" db="UniProtKB">
        <authorList>
            <consortium name="EnsemblPlants"/>
        </authorList>
    </citation>
    <scope>IDENTIFICATION</scope>
    <source>
        <strain evidence="1">cv. B73</strain>
    </source>
</reference>
<organism evidence="1 2">
    <name type="scientific">Zea mays</name>
    <name type="common">Maize</name>
    <dbReference type="NCBI Taxonomy" id="4577"/>
    <lineage>
        <taxon>Eukaryota</taxon>
        <taxon>Viridiplantae</taxon>
        <taxon>Streptophyta</taxon>
        <taxon>Embryophyta</taxon>
        <taxon>Tracheophyta</taxon>
        <taxon>Spermatophyta</taxon>
        <taxon>Magnoliopsida</taxon>
        <taxon>Liliopsida</taxon>
        <taxon>Poales</taxon>
        <taxon>Poaceae</taxon>
        <taxon>PACMAD clade</taxon>
        <taxon>Panicoideae</taxon>
        <taxon>Andropogonodae</taxon>
        <taxon>Andropogoneae</taxon>
        <taxon>Tripsacinae</taxon>
        <taxon>Zea</taxon>
    </lineage>
</organism>
<gene>
    <name evidence="1" type="primary">LOC103625734</name>
</gene>
<proteinExistence type="predicted"/>
<dbReference type="RefSeq" id="XP_008644357.1">
    <property type="nucleotide sequence ID" value="XM_008646135.3"/>
</dbReference>
<reference evidence="2" key="1">
    <citation type="journal article" date="2009" name="Science">
        <title>The B73 maize genome: complexity, diversity, and dynamics.</title>
        <authorList>
            <person name="Schnable P.S."/>
            <person name="Ware D."/>
            <person name="Fulton R.S."/>
            <person name="Stein J.C."/>
            <person name="Wei F."/>
            <person name="Pasternak S."/>
            <person name="Liang C."/>
            <person name="Zhang J."/>
            <person name="Fulton L."/>
            <person name="Graves T.A."/>
            <person name="Minx P."/>
            <person name="Reily A.D."/>
            <person name="Courtney L."/>
            <person name="Kruchowski S.S."/>
            <person name="Tomlinson C."/>
            <person name="Strong C."/>
            <person name="Delehaunty K."/>
            <person name="Fronick C."/>
            <person name="Courtney B."/>
            <person name="Rock S.M."/>
            <person name="Belter E."/>
            <person name="Du F."/>
            <person name="Kim K."/>
            <person name="Abbott R.M."/>
            <person name="Cotton M."/>
            <person name="Levy A."/>
            <person name="Marchetto P."/>
            <person name="Ochoa K."/>
            <person name="Jackson S.M."/>
            <person name="Gillam B."/>
            <person name="Chen W."/>
            <person name="Yan L."/>
            <person name="Higginbotham J."/>
            <person name="Cardenas M."/>
            <person name="Waligorski J."/>
            <person name="Applebaum E."/>
            <person name="Phelps L."/>
            <person name="Falcone J."/>
            <person name="Kanchi K."/>
            <person name="Thane T."/>
            <person name="Scimone A."/>
            <person name="Thane N."/>
            <person name="Henke J."/>
            <person name="Wang T."/>
            <person name="Ruppert J."/>
            <person name="Shah N."/>
            <person name="Rotter K."/>
            <person name="Hodges J."/>
            <person name="Ingenthron E."/>
            <person name="Cordes M."/>
            <person name="Kohlberg S."/>
            <person name="Sgro J."/>
            <person name="Delgado B."/>
            <person name="Mead K."/>
            <person name="Chinwalla A."/>
            <person name="Leonard S."/>
            <person name="Crouse K."/>
            <person name="Collura K."/>
            <person name="Kudrna D."/>
            <person name="Currie J."/>
            <person name="He R."/>
            <person name="Angelova A."/>
            <person name="Rajasekar S."/>
            <person name="Mueller T."/>
            <person name="Lomeli R."/>
            <person name="Scara G."/>
            <person name="Ko A."/>
            <person name="Delaney K."/>
            <person name="Wissotski M."/>
            <person name="Lopez G."/>
            <person name="Campos D."/>
            <person name="Braidotti M."/>
            <person name="Ashley E."/>
            <person name="Golser W."/>
            <person name="Kim H."/>
            <person name="Lee S."/>
            <person name="Lin J."/>
            <person name="Dujmic Z."/>
            <person name="Kim W."/>
            <person name="Talag J."/>
            <person name="Zuccolo A."/>
            <person name="Fan C."/>
            <person name="Sebastian A."/>
            <person name="Kramer M."/>
            <person name="Spiegel L."/>
            <person name="Nascimento L."/>
            <person name="Zutavern T."/>
            <person name="Miller B."/>
            <person name="Ambroise C."/>
            <person name="Muller S."/>
            <person name="Spooner W."/>
            <person name="Narechania A."/>
            <person name="Ren L."/>
            <person name="Wei S."/>
            <person name="Kumari S."/>
            <person name="Faga B."/>
            <person name="Levy M.J."/>
            <person name="McMahan L."/>
            <person name="Van Buren P."/>
            <person name="Vaughn M.W."/>
            <person name="Ying K."/>
            <person name="Yeh C.-T."/>
            <person name="Emrich S.J."/>
            <person name="Jia Y."/>
            <person name="Kalyanaraman A."/>
            <person name="Hsia A.-P."/>
            <person name="Barbazuk W.B."/>
            <person name="Baucom R.S."/>
            <person name="Brutnell T.P."/>
            <person name="Carpita N.C."/>
            <person name="Chaparro C."/>
            <person name="Chia J.-M."/>
            <person name="Deragon J.-M."/>
            <person name="Estill J.C."/>
            <person name="Fu Y."/>
            <person name="Jeddeloh J.A."/>
            <person name="Han Y."/>
            <person name="Lee H."/>
            <person name="Li P."/>
            <person name="Lisch D.R."/>
            <person name="Liu S."/>
            <person name="Liu Z."/>
            <person name="Nagel D.H."/>
            <person name="McCann M.C."/>
            <person name="SanMiguel P."/>
            <person name="Myers A.M."/>
            <person name="Nettleton D."/>
            <person name="Nguyen J."/>
            <person name="Penning B.W."/>
            <person name="Ponnala L."/>
            <person name="Schneider K.L."/>
            <person name="Schwartz D.C."/>
            <person name="Sharma A."/>
            <person name="Soderlund C."/>
            <person name="Springer N.M."/>
            <person name="Sun Q."/>
            <person name="Wang H."/>
            <person name="Waterman M."/>
            <person name="Westerman R."/>
            <person name="Wolfgruber T.K."/>
            <person name="Yang L."/>
            <person name="Yu Y."/>
            <person name="Zhang L."/>
            <person name="Zhou S."/>
            <person name="Zhu Q."/>
            <person name="Bennetzen J.L."/>
            <person name="Dawe R.K."/>
            <person name="Jiang J."/>
            <person name="Jiang N."/>
            <person name="Presting G.G."/>
            <person name="Wessler S.R."/>
            <person name="Aluru S."/>
            <person name="Martienssen R.A."/>
            <person name="Clifton S.W."/>
            <person name="McCombie W.R."/>
            <person name="Wing R.A."/>
            <person name="Wilson R.K."/>
        </authorList>
    </citation>
    <scope>NUCLEOTIDE SEQUENCE [LARGE SCALE GENOMIC DNA]</scope>
    <source>
        <strain evidence="2">cv. B73</strain>
    </source>
</reference>
<dbReference type="Proteomes" id="UP000007305">
    <property type="component" value="Chromosome 5"/>
</dbReference>
<dbReference type="AlphaFoldDB" id="A0A804P6C1"/>
<sequence length="105" mass="11990">MYFSIWRLEREQQRETDVEENHRSNWLGLRLGIWQTGCVSTKIQNSLDQKLQLPIVVKGLVLRTLDKVSCCYKGSCRAFSTIAIVEGVNQIVDVETILSTFGSKL</sequence>
<dbReference type="EnsemblPlants" id="Zm00001eb211180_T003">
    <property type="protein sequence ID" value="Zm00001eb211180_P003"/>
    <property type="gene ID" value="Zm00001eb211180"/>
</dbReference>
<dbReference type="Gramene" id="Zm00001eb211180_T001">
    <property type="protein sequence ID" value="Zm00001eb211180_P001"/>
    <property type="gene ID" value="Zm00001eb211180"/>
</dbReference>
<protein>
    <submittedName>
        <fullName evidence="1">Uncharacterized protein</fullName>
    </submittedName>
</protein>
<accession>A0A804P6C1</accession>
<name>A0A804P6C1_MAIZE</name>
<evidence type="ECO:0000313" key="2">
    <source>
        <dbReference type="Proteomes" id="UP000007305"/>
    </source>
</evidence>